<comment type="caution">
    <text evidence="1">The sequence shown here is derived from an EMBL/GenBank/DDBJ whole genome shotgun (WGS) entry which is preliminary data.</text>
</comment>
<evidence type="ECO:0000313" key="1">
    <source>
        <dbReference type="EMBL" id="OQE30431.1"/>
    </source>
</evidence>
<dbReference type="AlphaFoldDB" id="A0A1V6TVY9"/>
<proteinExistence type="predicted"/>
<keyword evidence="2" id="KW-1185">Reference proteome</keyword>
<organism evidence="1 2">
    <name type="scientific">Penicillium flavigenum</name>
    <dbReference type="NCBI Taxonomy" id="254877"/>
    <lineage>
        <taxon>Eukaryota</taxon>
        <taxon>Fungi</taxon>
        <taxon>Dikarya</taxon>
        <taxon>Ascomycota</taxon>
        <taxon>Pezizomycotina</taxon>
        <taxon>Eurotiomycetes</taxon>
        <taxon>Eurotiomycetidae</taxon>
        <taxon>Eurotiales</taxon>
        <taxon>Aspergillaceae</taxon>
        <taxon>Penicillium</taxon>
    </lineage>
</organism>
<dbReference type="STRING" id="254877.A0A1V6TVY9"/>
<protein>
    <recommendedName>
        <fullName evidence="3">Transcription factor domain-containing protein</fullName>
    </recommendedName>
</protein>
<evidence type="ECO:0008006" key="3">
    <source>
        <dbReference type="Google" id="ProtNLM"/>
    </source>
</evidence>
<dbReference type="Proteomes" id="UP000191342">
    <property type="component" value="Unassembled WGS sequence"/>
</dbReference>
<dbReference type="EMBL" id="MLQL01000003">
    <property type="protein sequence ID" value="OQE30431.1"/>
    <property type="molecule type" value="Genomic_DNA"/>
</dbReference>
<accession>A0A1V6TVY9</accession>
<gene>
    <name evidence="1" type="ORF">PENFLA_c003G05694</name>
</gene>
<evidence type="ECO:0000313" key="2">
    <source>
        <dbReference type="Proteomes" id="UP000191342"/>
    </source>
</evidence>
<reference evidence="2" key="1">
    <citation type="journal article" date="2017" name="Nat. Microbiol.">
        <title>Global analysis of biosynthetic gene clusters reveals vast potential of secondary metabolite production in Penicillium species.</title>
        <authorList>
            <person name="Nielsen J.C."/>
            <person name="Grijseels S."/>
            <person name="Prigent S."/>
            <person name="Ji B."/>
            <person name="Dainat J."/>
            <person name="Nielsen K.F."/>
            <person name="Frisvad J.C."/>
            <person name="Workman M."/>
            <person name="Nielsen J."/>
        </authorList>
    </citation>
    <scope>NUCLEOTIDE SEQUENCE [LARGE SCALE GENOMIC DNA]</scope>
    <source>
        <strain evidence="2">IBT 14082</strain>
    </source>
</reference>
<sequence length="189" mass="21813">MIFRTIESKVELLVEQDYKEANLQELLAALQALILFHIIQLFDGDIRQRSLAEQNMDTLRAWTVQLKVRATELPSPFTWQEWIFEESVRRTVIFSLIVDGLFSTLKKGYCSNVKELSILPFAFKTSLWEAGTAASWLAESHCLASDNVLYGDFAMSWERGRVPEPLDDFQKLLLTPCMGETYREVLELE</sequence>
<dbReference type="OrthoDB" id="4216928at2759"/>
<name>A0A1V6TVY9_9EURO</name>